<reference evidence="1 2" key="1">
    <citation type="journal article" date="2022" name="Allergy">
        <title>Genome assembly and annotation of Periplaneta americana reveal a comprehensive cockroach allergen profile.</title>
        <authorList>
            <person name="Wang L."/>
            <person name="Xiong Q."/>
            <person name="Saelim N."/>
            <person name="Wang L."/>
            <person name="Nong W."/>
            <person name="Wan A.T."/>
            <person name="Shi M."/>
            <person name="Liu X."/>
            <person name="Cao Q."/>
            <person name="Hui J.H.L."/>
            <person name="Sookrung N."/>
            <person name="Leung T.F."/>
            <person name="Tungtrongchitr A."/>
            <person name="Tsui S.K.W."/>
        </authorList>
    </citation>
    <scope>NUCLEOTIDE SEQUENCE [LARGE SCALE GENOMIC DNA]</scope>
    <source>
        <strain evidence="1">PWHHKU_190912</strain>
    </source>
</reference>
<name>A0ABQ8TSB9_PERAM</name>
<dbReference type="EMBL" id="JAJSOF020000003">
    <property type="protein sequence ID" value="KAJ4449593.1"/>
    <property type="molecule type" value="Genomic_DNA"/>
</dbReference>
<dbReference type="PANTHER" id="PTHR45749:SF28">
    <property type="entry name" value="ZINC FINGER MYM-TYPE PROTEIN 1-LIKE-RELATED"/>
    <property type="match status" value="1"/>
</dbReference>
<organism evidence="1 2">
    <name type="scientific">Periplaneta americana</name>
    <name type="common">American cockroach</name>
    <name type="synonym">Blatta americana</name>
    <dbReference type="NCBI Taxonomy" id="6978"/>
    <lineage>
        <taxon>Eukaryota</taxon>
        <taxon>Metazoa</taxon>
        <taxon>Ecdysozoa</taxon>
        <taxon>Arthropoda</taxon>
        <taxon>Hexapoda</taxon>
        <taxon>Insecta</taxon>
        <taxon>Pterygota</taxon>
        <taxon>Neoptera</taxon>
        <taxon>Polyneoptera</taxon>
        <taxon>Dictyoptera</taxon>
        <taxon>Blattodea</taxon>
        <taxon>Blattoidea</taxon>
        <taxon>Blattidae</taxon>
        <taxon>Blattinae</taxon>
        <taxon>Periplaneta</taxon>
    </lineage>
</organism>
<comment type="caution">
    <text evidence="1">The sequence shown here is derived from an EMBL/GenBank/DDBJ whole genome shotgun (WGS) entry which is preliminary data.</text>
</comment>
<gene>
    <name evidence="1" type="ORF">ANN_00996</name>
</gene>
<proteinExistence type="predicted"/>
<dbReference type="Proteomes" id="UP001148838">
    <property type="component" value="Unassembled WGS sequence"/>
</dbReference>
<evidence type="ECO:0000313" key="1">
    <source>
        <dbReference type="EMBL" id="KAJ4449593.1"/>
    </source>
</evidence>
<evidence type="ECO:0000313" key="2">
    <source>
        <dbReference type="Proteomes" id="UP001148838"/>
    </source>
</evidence>
<keyword evidence="2" id="KW-1185">Reference proteome</keyword>
<accession>A0ABQ8TSB9</accession>
<protein>
    <recommendedName>
        <fullName evidence="3">DUF4371 domain-containing protein</fullName>
    </recommendedName>
</protein>
<evidence type="ECO:0008006" key="3">
    <source>
        <dbReference type="Google" id="ProtNLM"/>
    </source>
</evidence>
<dbReference type="PANTHER" id="PTHR45749">
    <property type="match status" value="1"/>
</dbReference>
<sequence>MLLELNDSCEQYGMKINANKTKTMVVTRKIKKDMETSDISWTKTGVTDLKHLSENIKKHVASSNHKSNVMDLAVLGIQNIASRLSSAYSQQIELHNKKVRENRYVLSLLINCVRFCGAYELALRGHDESTSTNPGIFRGLVDFSAKLNESLRAHLDKATVFKGTSKTIQNDLLDCMLHVCHKYSSEEIKAANFVAVIAEKTSDVSNIFQRVLVYRYIVNDNAVERF</sequence>